<reference evidence="1" key="3">
    <citation type="submission" date="2025-08" db="UniProtKB">
        <authorList>
            <consortium name="Ensembl"/>
        </authorList>
    </citation>
    <scope>IDENTIFICATION</scope>
</reference>
<protein>
    <submittedName>
        <fullName evidence="1">Uncharacterized protein</fullName>
    </submittedName>
</protein>
<evidence type="ECO:0000313" key="1">
    <source>
        <dbReference type="Ensembl" id="ENSCINP00000035052.1"/>
    </source>
</evidence>
<keyword evidence="2" id="KW-1185">Reference proteome</keyword>
<dbReference type="Ensembl" id="ENSCINT00000034463.1">
    <property type="protein sequence ID" value="ENSCINP00000035052.1"/>
    <property type="gene ID" value="ENSCING00000024653.1"/>
</dbReference>
<accession>H2XZG8</accession>
<organism evidence="1 2">
    <name type="scientific">Ciona intestinalis</name>
    <name type="common">Transparent sea squirt</name>
    <name type="synonym">Ascidia intestinalis</name>
    <dbReference type="NCBI Taxonomy" id="7719"/>
    <lineage>
        <taxon>Eukaryota</taxon>
        <taxon>Metazoa</taxon>
        <taxon>Chordata</taxon>
        <taxon>Tunicata</taxon>
        <taxon>Ascidiacea</taxon>
        <taxon>Phlebobranchia</taxon>
        <taxon>Cionidae</taxon>
        <taxon>Ciona</taxon>
    </lineage>
</organism>
<evidence type="ECO:0000313" key="2">
    <source>
        <dbReference type="Proteomes" id="UP000008144"/>
    </source>
</evidence>
<dbReference type="HOGENOM" id="CLU_3129381_0_0_1"/>
<dbReference type="Proteomes" id="UP000008144">
    <property type="component" value="Chromosome 5"/>
</dbReference>
<reference evidence="1" key="4">
    <citation type="submission" date="2025-09" db="UniProtKB">
        <authorList>
            <consortium name="Ensembl"/>
        </authorList>
    </citation>
    <scope>IDENTIFICATION</scope>
</reference>
<sequence>MLKRYQLDMSGNRFYKKYATEFSYDIRLVMGTSNIFFLKRRSFYRADYSY</sequence>
<dbReference type="EMBL" id="EAAA01002226">
    <property type="status" value="NOT_ANNOTATED_CDS"/>
    <property type="molecule type" value="Genomic_DNA"/>
</dbReference>
<name>H2XZG8_CIOIN</name>
<dbReference type="AlphaFoldDB" id="H2XZG8"/>
<reference evidence="1" key="2">
    <citation type="journal article" date="2008" name="Genome Biol.">
        <title>Improved genome assembly and evidence-based global gene model set for the chordate Ciona intestinalis: new insight into intron and operon populations.</title>
        <authorList>
            <person name="Satou Y."/>
            <person name="Mineta K."/>
            <person name="Ogasawara M."/>
            <person name="Sasakura Y."/>
            <person name="Shoguchi E."/>
            <person name="Ueno K."/>
            <person name="Yamada L."/>
            <person name="Matsumoto J."/>
            <person name="Wasserscheid J."/>
            <person name="Dewar K."/>
            <person name="Wiley G.B."/>
            <person name="Macmil S.L."/>
            <person name="Roe B.A."/>
            <person name="Zeller R.W."/>
            <person name="Hastings K.E."/>
            <person name="Lemaire P."/>
            <person name="Lindquist E."/>
            <person name="Endo T."/>
            <person name="Hotta K."/>
            <person name="Inaba K."/>
        </authorList>
    </citation>
    <scope>NUCLEOTIDE SEQUENCE [LARGE SCALE GENOMIC DNA]</scope>
    <source>
        <strain evidence="1">wild type</strain>
    </source>
</reference>
<dbReference type="InParanoid" id="H2XZG8"/>
<proteinExistence type="predicted"/>
<reference evidence="2" key="1">
    <citation type="journal article" date="2002" name="Science">
        <title>The draft genome of Ciona intestinalis: insights into chordate and vertebrate origins.</title>
        <authorList>
            <person name="Dehal P."/>
            <person name="Satou Y."/>
            <person name="Campbell R.K."/>
            <person name="Chapman J."/>
            <person name="Degnan B."/>
            <person name="De Tomaso A."/>
            <person name="Davidson B."/>
            <person name="Di Gregorio A."/>
            <person name="Gelpke M."/>
            <person name="Goodstein D.M."/>
            <person name="Harafuji N."/>
            <person name="Hastings K.E."/>
            <person name="Ho I."/>
            <person name="Hotta K."/>
            <person name="Huang W."/>
            <person name="Kawashima T."/>
            <person name="Lemaire P."/>
            <person name="Martinez D."/>
            <person name="Meinertzhagen I.A."/>
            <person name="Necula S."/>
            <person name="Nonaka M."/>
            <person name="Putnam N."/>
            <person name="Rash S."/>
            <person name="Saiga H."/>
            <person name="Satake M."/>
            <person name="Terry A."/>
            <person name="Yamada L."/>
            <person name="Wang H.G."/>
            <person name="Awazu S."/>
            <person name="Azumi K."/>
            <person name="Boore J."/>
            <person name="Branno M."/>
            <person name="Chin-Bow S."/>
            <person name="DeSantis R."/>
            <person name="Doyle S."/>
            <person name="Francino P."/>
            <person name="Keys D.N."/>
            <person name="Haga S."/>
            <person name="Hayashi H."/>
            <person name="Hino K."/>
            <person name="Imai K.S."/>
            <person name="Inaba K."/>
            <person name="Kano S."/>
            <person name="Kobayashi K."/>
            <person name="Kobayashi M."/>
            <person name="Lee B.I."/>
            <person name="Makabe K.W."/>
            <person name="Manohar C."/>
            <person name="Matassi G."/>
            <person name="Medina M."/>
            <person name="Mochizuki Y."/>
            <person name="Mount S."/>
            <person name="Morishita T."/>
            <person name="Miura S."/>
            <person name="Nakayama A."/>
            <person name="Nishizaka S."/>
            <person name="Nomoto H."/>
            <person name="Ohta F."/>
            <person name="Oishi K."/>
            <person name="Rigoutsos I."/>
            <person name="Sano M."/>
            <person name="Sasaki A."/>
            <person name="Sasakura Y."/>
            <person name="Shoguchi E."/>
            <person name="Shin-i T."/>
            <person name="Spagnuolo A."/>
            <person name="Stainier D."/>
            <person name="Suzuki M.M."/>
            <person name="Tassy O."/>
            <person name="Takatori N."/>
            <person name="Tokuoka M."/>
            <person name="Yagi K."/>
            <person name="Yoshizaki F."/>
            <person name="Wada S."/>
            <person name="Zhang C."/>
            <person name="Hyatt P.D."/>
            <person name="Larimer F."/>
            <person name="Detter C."/>
            <person name="Doggett N."/>
            <person name="Glavina T."/>
            <person name="Hawkins T."/>
            <person name="Richardson P."/>
            <person name="Lucas S."/>
            <person name="Kohara Y."/>
            <person name="Levine M."/>
            <person name="Satoh N."/>
            <person name="Rokhsar D.S."/>
        </authorList>
    </citation>
    <scope>NUCLEOTIDE SEQUENCE [LARGE SCALE GENOMIC DNA]</scope>
</reference>